<dbReference type="EMBL" id="JAGQDE010000006">
    <property type="protein sequence ID" value="MBQ0959009.1"/>
    <property type="molecule type" value="Genomic_DNA"/>
</dbReference>
<proteinExistence type="predicted"/>
<sequence>MSIILDALRRADAERERSRGTVPGLHDQVDLPTPVPGAVDEPAEPGERRPPWVLIGALAVLLLTGLAWWLRTSQRPAPPAPVAVAEPASPAPPPAVISAAPPAPAPVAVSPSPPVVVAPAAPPVVTPPPRPTSTLKMADEAAAPPSASRPVLRYQDLPGATRAELPTLKLGGAMVSDSPGGSVLVINDQLMREGDSVVPGLLLERIGQKSARLRWKDQRFELPY</sequence>
<evidence type="ECO:0000313" key="4">
    <source>
        <dbReference type="Proteomes" id="UP000678374"/>
    </source>
</evidence>
<keyword evidence="4" id="KW-1185">Reference proteome</keyword>
<evidence type="ECO:0000259" key="2">
    <source>
        <dbReference type="Pfam" id="PF16537"/>
    </source>
</evidence>
<reference evidence="3" key="1">
    <citation type="submission" date="2021-04" db="EMBL/GenBank/DDBJ databases">
        <title>The genome sequence of Ideonella sp. 4Y11.</title>
        <authorList>
            <person name="Liu Y."/>
        </authorList>
    </citation>
    <scope>NUCLEOTIDE SEQUENCE</scope>
    <source>
        <strain evidence="3">4Y11</strain>
    </source>
</reference>
<feature type="compositionally biased region" description="Basic and acidic residues" evidence="1">
    <location>
        <begin position="8"/>
        <end position="19"/>
    </location>
</feature>
<feature type="region of interest" description="Disordered" evidence="1">
    <location>
        <begin position="8"/>
        <end position="48"/>
    </location>
</feature>
<evidence type="ECO:0000256" key="1">
    <source>
        <dbReference type="SAM" id="MobiDB-lite"/>
    </source>
</evidence>
<dbReference type="RefSeq" id="WP_210801530.1">
    <property type="nucleotide sequence ID" value="NZ_JAGQDE010000006.1"/>
</dbReference>
<dbReference type="Proteomes" id="UP000678374">
    <property type="component" value="Unassembled WGS sequence"/>
</dbReference>
<gene>
    <name evidence="3" type="ORF">KAK06_08555</name>
</gene>
<accession>A0A941BKV3</accession>
<name>A0A941BKV3_9BURK</name>
<dbReference type="AlphaFoldDB" id="A0A941BKV3"/>
<comment type="caution">
    <text evidence="3">The sequence shown here is derived from an EMBL/GenBank/DDBJ whole genome shotgun (WGS) entry which is preliminary data.</text>
</comment>
<feature type="domain" description="Type II secretion system protein GspB C-terminal" evidence="2">
    <location>
        <begin position="165"/>
        <end position="223"/>
    </location>
</feature>
<organism evidence="3 4">
    <name type="scientific">Ideonella aquatica</name>
    <dbReference type="NCBI Taxonomy" id="2824119"/>
    <lineage>
        <taxon>Bacteria</taxon>
        <taxon>Pseudomonadati</taxon>
        <taxon>Pseudomonadota</taxon>
        <taxon>Betaproteobacteria</taxon>
        <taxon>Burkholderiales</taxon>
        <taxon>Sphaerotilaceae</taxon>
        <taxon>Ideonella</taxon>
    </lineage>
</organism>
<evidence type="ECO:0000313" key="3">
    <source>
        <dbReference type="EMBL" id="MBQ0959009.1"/>
    </source>
</evidence>
<protein>
    <submittedName>
        <fullName evidence="3">General secretion pathway protein GspB</fullName>
    </submittedName>
</protein>
<dbReference type="GO" id="GO:0015627">
    <property type="term" value="C:type II protein secretion system complex"/>
    <property type="evidence" value="ECO:0007669"/>
    <property type="project" value="InterPro"/>
</dbReference>
<dbReference type="InterPro" id="IPR032389">
    <property type="entry name" value="GspB_C"/>
</dbReference>
<dbReference type="Pfam" id="PF16537">
    <property type="entry name" value="T2SSB"/>
    <property type="match status" value="1"/>
</dbReference>